<comment type="caution">
    <text evidence="1">The sequence shown here is derived from an EMBL/GenBank/DDBJ whole genome shotgun (WGS) entry which is preliminary data.</text>
</comment>
<reference evidence="1" key="1">
    <citation type="journal article" date="2022" name="bioRxiv">
        <title>Population genetic analysis of Ophidiomyces ophidiicola, the causative agent of snake fungal disease, indicates recent introductions to the USA.</title>
        <authorList>
            <person name="Ladner J.T."/>
            <person name="Palmer J.M."/>
            <person name="Ettinger C.L."/>
            <person name="Stajich J.E."/>
            <person name="Farrell T.M."/>
            <person name="Glorioso B.M."/>
            <person name="Lawson B."/>
            <person name="Price S.J."/>
            <person name="Stengle A.G."/>
            <person name="Grear D.A."/>
            <person name="Lorch J.M."/>
        </authorList>
    </citation>
    <scope>NUCLEOTIDE SEQUENCE</scope>
    <source>
        <strain evidence="1">NWHC 24266-5</strain>
    </source>
</reference>
<dbReference type="EMBL" id="JALBCA010000065">
    <property type="protein sequence ID" value="KAI2384943.1"/>
    <property type="molecule type" value="Genomic_DNA"/>
</dbReference>
<protein>
    <submittedName>
        <fullName evidence="1">Uncharacterized protein</fullName>
    </submittedName>
</protein>
<evidence type="ECO:0000313" key="1">
    <source>
        <dbReference type="EMBL" id="KAI2384943.1"/>
    </source>
</evidence>
<name>A0ACB8UTY0_9EURO</name>
<organism evidence="1">
    <name type="scientific">Ophidiomyces ophidiicola</name>
    <dbReference type="NCBI Taxonomy" id="1387563"/>
    <lineage>
        <taxon>Eukaryota</taxon>
        <taxon>Fungi</taxon>
        <taxon>Dikarya</taxon>
        <taxon>Ascomycota</taxon>
        <taxon>Pezizomycotina</taxon>
        <taxon>Eurotiomycetes</taxon>
        <taxon>Eurotiomycetidae</taxon>
        <taxon>Onygenales</taxon>
        <taxon>Onygenaceae</taxon>
        <taxon>Ophidiomyces</taxon>
    </lineage>
</organism>
<sequence>MGFLLAPRLTRAPLAYSSYLNSGGFRTGSRHASLNSAISRGRRKDPAWAQRGKRGKNKAQPDRKPHGRQNSRIPLMGRTTWSGINERQFEGDNRPSWNNASPQRERWTPRSDASQGNSRSRFGKSEENLSWNKRKCENDDHGFMQGPGWSRQPHVKSKGKRKKKERETDLSAPLSLISKVSIVAPQSVPYSSAVSEFIYGYSAVQAAVLSGRRKIYTLYIYDSDVDSPRWTETKVNGLQKFATAAGARVKLVSGTWSNLLNKVCDNRPHNGFVAEVSPLPKLPTLSYQPVSSSTATHFDVNVAPQSREEADVNGRNGRIPLMLLQQHGEHNRERLSRFPLTLLLDGILDPGNLGAIIRSAYFFGVDAIAFSSRNSAPLSAVTIKSSAGATENIPLMSIHDPISFMSSTQQNGWRFFAAEPPAPSSGEMAGYNPIPRSKLLSPHHLSSQLRKSPCVLMLGGEGYGLSKSLKRKADAFVAIPGARTGNISDDPAKVDSLNVSVAAGLLCEAFMRTPPLEQGETSAIKATPNFLESTTTQVPDAEDVRIEPESPEQETVMTESSDRVF</sequence>
<gene>
    <name evidence="1" type="ORF">LOY88_004366</name>
</gene>
<accession>A0ACB8UTY0</accession>
<proteinExistence type="predicted"/>